<dbReference type="AlphaFoldDB" id="A0A7G7VK14"/>
<dbReference type="KEGG" id="stim:H1B31_00305"/>
<dbReference type="RefSeq" id="WP_185980435.1">
    <property type="nucleotide sequence ID" value="NZ_CP060204.1"/>
</dbReference>
<dbReference type="PROSITE" id="PS50928">
    <property type="entry name" value="ABC_TM1"/>
    <property type="match status" value="1"/>
</dbReference>
<keyword evidence="5 7" id="KW-1133">Transmembrane helix</keyword>
<feature type="transmembrane region" description="Helical" evidence="7">
    <location>
        <begin position="231"/>
        <end position="257"/>
    </location>
</feature>
<accession>A0A7G7VK14</accession>
<dbReference type="InterPro" id="IPR000515">
    <property type="entry name" value="MetI-like"/>
</dbReference>
<evidence type="ECO:0000256" key="1">
    <source>
        <dbReference type="ARBA" id="ARBA00004651"/>
    </source>
</evidence>
<dbReference type="PANTHER" id="PTHR43163">
    <property type="entry name" value="DIPEPTIDE TRANSPORT SYSTEM PERMEASE PROTEIN DPPB-RELATED"/>
    <property type="match status" value="1"/>
</dbReference>
<dbReference type="Pfam" id="PF19300">
    <property type="entry name" value="BPD_transp_1_N"/>
    <property type="match status" value="1"/>
</dbReference>
<dbReference type="Pfam" id="PF00528">
    <property type="entry name" value="BPD_transp_1"/>
    <property type="match status" value="1"/>
</dbReference>
<organism evidence="9 10">
    <name type="scientific">Selenomonas timonae</name>
    <dbReference type="NCBI Taxonomy" id="2754044"/>
    <lineage>
        <taxon>Bacteria</taxon>
        <taxon>Bacillati</taxon>
        <taxon>Bacillota</taxon>
        <taxon>Negativicutes</taxon>
        <taxon>Selenomonadales</taxon>
        <taxon>Selenomonadaceae</taxon>
        <taxon>Selenomonas</taxon>
    </lineage>
</organism>
<proteinExistence type="inferred from homology"/>
<feature type="transmembrane region" description="Helical" evidence="7">
    <location>
        <begin position="277"/>
        <end position="296"/>
    </location>
</feature>
<dbReference type="EMBL" id="CP060204">
    <property type="protein sequence ID" value="QNH54457.1"/>
    <property type="molecule type" value="Genomic_DNA"/>
</dbReference>
<protein>
    <submittedName>
        <fullName evidence="9">ABC transporter permease</fullName>
    </submittedName>
</protein>
<feature type="transmembrane region" description="Helical" evidence="7">
    <location>
        <begin position="165"/>
        <end position="187"/>
    </location>
</feature>
<dbReference type="PANTHER" id="PTHR43163:SF6">
    <property type="entry name" value="DIPEPTIDE TRANSPORT SYSTEM PERMEASE PROTEIN DPPB-RELATED"/>
    <property type="match status" value="1"/>
</dbReference>
<keyword evidence="3" id="KW-1003">Cell membrane</keyword>
<evidence type="ECO:0000256" key="5">
    <source>
        <dbReference type="ARBA" id="ARBA00022989"/>
    </source>
</evidence>
<evidence type="ECO:0000256" key="7">
    <source>
        <dbReference type="RuleBase" id="RU363032"/>
    </source>
</evidence>
<keyword evidence="10" id="KW-1185">Reference proteome</keyword>
<dbReference type="GO" id="GO:0055085">
    <property type="term" value="P:transmembrane transport"/>
    <property type="evidence" value="ECO:0007669"/>
    <property type="project" value="InterPro"/>
</dbReference>
<feature type="domain" description="ABC transmembrane type-1" evidence="8">
    <location>
        <begin position="99"/>
        <end position="296"/>
    </location>
</feature>
<evidence type="ECO:0000256" key="3">
    <source>
        <dbReference type="ARBA" id="ARBA00022475"/>
    </source>
</evidence>
<dbReference type="Proteomes" id="UP000515480">
    <property type="component" value="Chromosome"/>
</dbReference>
<feature type="transmembrane region" description="Helical" evidence="7">
    <location>
        <begin position="138"/>
        <end position="159"/>
    </location>
</feature>
<comment type="subcellular location">
    <subcellularLocation>
        <location evidence="1 7">Cell membrane</location>
        <topology evidence="1 7">Multi-pass membrane protein</topology>
    </subcellularLocation>
</comment>
<sequence>MTYKTILGRCLQFIPVFFGVTLLSFGLIYIAPGDPVGIRLSAGGIAADPQLVERMRAEMGLDQPFLVQYGHWLIHFLQGDMGKSYITDLPVAATFWKALPYTLRMAGTAMGLTLLISLPLGIAIAACRNSRMDYVVRFLTFVLNATPGFIIGIVLMFIFSYRLGWIPVLATTKPIGMILPALTLGLVMSSRYIRQIRAAALDELAKDYVIGLRARGITERVILFRNVLKNIMVIVITLTGISIGSLLGGTVIIETIFNWPGIGSLIMGAIGNRDYPVIQAVVVWMALAFFLVNLIADLSYRYFNPKIKDL</sequence>
<keyword evidence="2 7" id="KW-0813">Transport</keyword>
<dbReference type="Gene3D" id="1.10.3720.10">
    <property type="entry name" value="MetI-like"/>
    <property type="match status" value="1"/>
</dbReference>
<dbReference type="GO" id="GO:0005886">
    <property type="term" value="C:plasma membrane"/>
    <property type="evidence" value="ECO:0007669"/>
    <property type="project" value="UniProtKB-SubCell"/>
</dbReference>
<keyword evidence="4 7" id="KW-0812">Transmembrane</keyword>
<dbReference type="CDD" id="cd06261">
    <property type="entry name" value="TM_PBP2"/>
    <property type="match status" value="1"/>
</dbReference>
<evidence type="ECO:0000313" key="9">
    <source>
        <dbReference type="EMBL" id="QNH54457.1"/>
    </source>
</evidence>
<feature type="transmembrane region" description="Helical" evidence="7">
    <location>
        <begin position="105"/>
        <end position="126"/>
    </location>
</feature>
<evidence type="ECO:0000259" key="8">
    <source>
        <dbReference type="PROSITE" id="PS50928"/>
    </source>
</evidence>
<evidence type="ECO:0000256" key="6">
    <source>
        <dbReference type="ARBA" id="ARBA00023136"/>
    </source>
</evidence>
<gene>
    <name evidence="9" type="ORF">H1B31_00305</name>
</gene>
<feature type="transmembrane region" description="Helical" evidence="7">
    <location>
        <begin position="12"/>
        <end position="31"/>
    </location>
</feature>
<evidence type="ECO:0000256" key="4">
    <source>
        <dbReference type="ARBA" id="ARBA00022692"/>
    </source>
</evidence>
<reference evidence="9 10" key="1">
    <citation type="submission" date="2020-07" db="EMBL/GenBank/DDBJ databases">
        <title>Complete genome and description of Selenomonas timonensis sp. nov., a new bacterium isolated from a gingivitis subject.</title>
        <authorList>
            <person name="Antezack A."/>
        </authorList>
    </citation>
    <scope>NUCLEOTIDE SEQUENCE [LARGE SCALE GENOMIC DNA]</scope>
    <source>
        <strain evidence="9 10">Marseille-Q3039</strain>
    </source>
</reference>
<evidence type="ECO:0000313" key="10">
    <source>
        <dbReference type="Proteomes" id="UP000515480"/>
    </source>
</evidence>
<dbReference type="SUPFAM" id="SSF161098">
    <property type="entry name" value="MetI-like"/>
    <property type="match status" value="1"/>
</dbReference>
<keyword evidence="6 7" id="KW-0472">Membrane</keyword>
<comment type="similarity">
    <text evidence="7">Belongs to the binding-protein-dependent transport system permease family.</text>
</comment>
<dbReference type="InterPro" id="IPR035906">
    <property type="entry name" value="MetI-like_sf"/>
</dbReference>
<name>A0A7G7VK14_9FIRM</name>
<evidence type="ECO:0000256" key="2">
    <source>
        <dbReference type="ARBA" id="ARBA00022448"/>
    </source>
</evidence>
<dbReference type="InterPro" id="IPR045621">
    <property type="entry name" value="BPD_transp_1_N"/>
</dbReference>